<evidence type="ECO:0000313" key="2">
    <source>
        <dbReference type="Proteomes" id="UP000325315"/>
    </source>
</evidence>
<gene>
    <name evidence="1" type="ORF">EPI10_028651</name>
</gene>
<protein>
    <recommendedName>
        <fullName evidence="3">RNA-directed DNA polymerase-like protein</fullName>
    </recommendedName>
</protein>
<keyword evidence="2" id="KW-1185">Reference proteome</keyword>
<dbReference type="EMBL" id="SMMG02000009">
    <property type="protein sequence ID" value="KAA3462135.1"/>
    <property type="molecule type" value="Genomic_DNA"/>
</dbReference>
<proteinExistence type="predicted"/>
<comment type="caution">
    <text evidence="1">The sequence shown here is derived from an EMBL/GenBank/DDBJ whole genome shotgun (WGS) entry which is preliminary data.</text>
</comment>
<organism evidence="1 2">
    <name type="scientific">Gossypium australe</name>
    <dbReference type="NCBI Taxonomy" id="47621"/>
    <lineage>
        <taxon>Eukaryota</taxon>
        <taxon>Viridiplantae</taxon>
        <taxon>Streptophyta</taxon>
        <taxon>Embryophyta</taxon>
        <taxon>Tracheophyta</taxon>
        <taxon>Spermatophyta</taxon>
        <taxon>Magnoliopsida</taxon>
        <taxon>eudicotyledons</taxon>
        <taxon>Gunneridae</taxon>
        <taxon>Pentapetalae</taxon>
        <taxon>rosids</taxon>
        <taxon>malvids</taxon>
        <taxon>Malvales</taxon>
        <taxon>Malvaceae</taxon>
        <taxon>Malvoideae</taxon>
        <taxon>Gossypium</taxon>
    </lineage>
</organism>
<dbReference type="AlphaFoldDB" id="A0A5B6UZZ5"/>
<evidence type="ECO:0008006" key="3">
    <source>
        <dbReference type="Google" id="ProtNLM"/>
    </source>
</evidence>
<accession>A0A5B6UZZ5</accession>
<evidence type="ECO:0000313" key="1">
    <source>
        <dbReference type="EMBL" id="KAA3462135.1"/>
    </source>
</evidence>
<name>A0A5B6UZZ5_9ROSI</name>
<dbReference type="Proteomes" id="UP000325315">
    <property type="component" value="Unassembled WGS sequence"/>
</dbReference>
<reference evidence="2" key="1">
    <citation type="journal article" date="2019" name="Plant Biotechnol. J.">
        <title>Genome sequencing of the Australian wild diploid species Gossypium australe highlights disease resistance and delayed gland morphogenesis.</title>
        <authorList>
            <person name="Cai Y."/>
            <person name="Cai X."/>
            <person name="Wang Q."/>
            <person name="Wang P."/>
            <person name="Zhang Y."/>
            <person name="Cai C."/>
            <person name="Xu Y."/>
            <person name="Wang K."/>
            <person name="Zhou Z."/>
            <person name="Wang C."/>
            <person name="Geng S."/>
            <person name="Li B."/>
            <person name="Dong Q."/>
            <person name="Hou Y."/>
            <person name="Wang H."/>
            <person name="Ai P."/>
            <person name="Liu Z."/>
            <person name="Yi F."/>
            <person name="Sun M."/>
            <person name="An G."/>
            <person name="Cheng J."/>
            <person name="Zhang Y."/>
            <person name="Shi Q."/>
            <person name="Xie Y."/>
            <person name="Shi X."/>
            <person name="Chang Y."/>
            <person name="Huang F."/>
            <person name="Chen Y."/>
            <person name="Hong S."/>
            <person name="Mi L."/>
            <person name="Sun Q."/>
            <person name="Zhang L."/>
            <person name="Zhou B."/>
            <person name="Peng R."/>
            <person name="Zhang X."/>
            <person name="Liu F."/>
        </authorList>
    </citation>
    <scope>NUCLEOTIDE SEQUENCE [LARGE SCALE GENOMIC DNA]</scope>
    <source>
        <strain evidence="2">cv. PA1801</strain>
    </source>
</reference>
<sequence>MFSKIDLRSGYYQLRMCRKLHSEQVNESFGSEKLDSWDILFQRKAFELIRVKFQQLLTRNHQETYPKSEAFLD</sequence>